<dbReference type="InterPro" id="IPR048341">
    <property type="entry name" value="DUF1285_N"/>
</dbReference>
<dbReference type="Proteomes" id="UP000807825">
    <property type="component" value="Unassembled WGS sequence"/>
</dbReference>
<accession>A0A9D6Z7Q4</accession>
<evidence type="ECO:0000259" key="1">
    <source>
        <dbReference type="Pfam" id="PF06938"/>
    </source>
</evidence>
<sequence>MQESENGKLFDASPYLKLFIDKDGRWFQNGAEIVHPQIYRQFNEMLERGPDGEYLVRMGREICRVEVEDAPFVVMRVNQDEQGRILMELNDGCSETLAPERLWIGRENIPYSRVKGDSFHARFSRPAYYQLAQFIVTDDDKEFFLLIEGCRARISTDSNNGPAA</sequence>
<dbReference type="Pfam" id="PF06938">
    <property type="entry name" value="DUF1285_N"/>
    <property type="match status" value="1"/>
</dbReference>
<proteinExistence type="predicted"/>
<protein>
    <submittedName>
        <fullName evidence="2">DUF1285 domain-containing protein</fullName>
    </submittedName>
</protein>
<gene>
    <name evidence="2" type="ORF">HY912_17775</name>
</gene>
<feature type="domain" description="DUF1285" evidence="1">
    <location>
        <begin position="16"/>
        <end position="70"/>
    </location>
</feature>
<dbReference type="Gene3D" id="3.10.540.10">
    <property type="entry name" value="duf1285 like domain"/>
    <property type="match status" value="1"/>
</dbReference>
<comment type="caution">
    <text evidence="2">The sequence shown here is derived from an EMBL/GenBank/DDBJ whole genome shotgun (WGS) entry which is preliminary data.</text>
</comment>
<name>A0A9D6Z7Q4_9BACT</name>
<organism evidence="2 3">
    <name type="scientific">Desulfomonile tiedjei</name>
    <dbReference type="NCBI Taxonomy" id="2358"/>
    <lineage>
        <taxon>Bacteria</taxon>
        <taxon>Pseudomonadati</taxon>
        <taxon>Thermodesulfobacteriota</taxon>
        <taxon>Desulfomonilia</taxon>
        <taxon>Desulfomonilales</taxon>
        <taxon>Desulfomonilaceae</taxon>
        <taxon>Desulfomonile</taxon>
    </lineage>
</organism>
<evidence type="ECO:0000313" key="2">
    <source>
        <dbReference type="EMBL" id="MBI5251341.1"/>
    </source>
</evidence>
<evidence type="ECO:0000313" key="3">
    <source>
        <dbReference type="Proteomes" id="UP000807825"/>
    </source>
</evidence>
<reference evidence="2" key="1">
    <citation type="submission" date="2020-07" db="EMBL/GenBank/DDBJ databases">
        <title>Huge and variable diversity of episymbiotic CPR bacteria and DPANN archaea in groundwater ecosystems.</title>
        <authorList>
            <person name="He C.Y."/>
            <person name="Keren R."/>
            <person name="Whittaker M."/>
            <person name="Farag I.F."/>
            <person name="Doudna J."/>
            <person name="Cate J.H.D."/>
            <person name="Banfield J.F."/>
        </authorList>
    </citation>
    <scope>NUCLEOTIDE SEQUENCE</scope>
    <source>
        <strain evidence="2">NC_groundwater_1664_Pr3_B-0.1um_52_9</strain>
    </source>
</reference>
<dbReference type="AlphaFoldDB" id="A0A9D6Z7Q4"/>
<dbReference type="EMBL" id="JACRDE010000464">
    <property type="protein sequence ID" value="MBI5251341.1"/>
    <property type="molecule type" value="Genomic_DNA"/>
</dbReference>